<evidence type="ECO:0000256" key="1">
    <source>
        <dbReference type="ARBA" id="ARBA00022723"/>
    </source>
</evidence>
<dbReference type="OrthoDB" id="2593732at2759"/>
<evidence type="ECO:0000256" key="4">
    <source>
        <dbReference type="ARBA" id="ARBA00023125"/>
    </source>
</evidence>
<evidence type="ECO:0000256" key="3">
    <source>
        <dbReference type="ARBA" id="ARBA00023015"/>
    </source>
</evidence>
<dbReference type="SMART" id="SM00066">
    <property type="entry name" value="GAL4"/>
    <property type="match status" value="1"/>
</dbReference>
<dbReference type="Proteomes" id="UP000800092">
    <property type="component" value="Unassembled WGS sequence"/>
</dbReference>
<evidence type="ECO:0000259" key="8">
    <source>
        <dbReference type="PROSITE" id="PS50048"/>
    </source>
</evidence>
<evidence type="ECO:0000313" key="9">
    <source>
        <dbReference type="EMBL" id="KAF2232817.1"/>
    </source>
</evidence>
<protein>
    <recommendedName>
        <fullName evidence="8">Zn(2)-C6 fungal-type domain-containing protein</fullName>
    </recommendedName>
</protein>
<dbReference type="PROSITE" id="PS50048">
    <property type="entry name" value="ZN2_CY6_FUNGAL_2"/>
    <property type="match status" value="1"/>
</dbReference>
<feature type="compositionally biased region" description="Polar residues" evidence="7">
    <location>
        <begin position="730"/>
        <end position="740"/>
    </location>
</feature>
<feature type="region of interest" description="Disordered" evidence="7">
    <location>
        <begin position="538"/>
        <end position="571"/>
    </location>
</feature>
<dbReference type="EMBL" id="ML991812">
    <property type="protein sequence ID" value="KAF2232817.1"/>
    <property type="molecule type" value="Genomic_DNA"/>
</dbReference>
<dbReference type="CDD" id="cd00067">
    <property type="entry name" value="GAL4"/>
    <property type="match status" value="1"/>
</dbReference>
<keyword evidence="5" id="KW-0804">Transcription</keyword>
<dbReference type="Pfam" id="PF11951">
    <property type="entry name" value="Fungal_trans_2"/>
    <property type="match status" value="1"/>
</dbReference>
<feature type="compositionally biased region" description="Polar residues" evidence="7">
    <location>
        <begin position="495"/>
        <end position="509"/>
    </location>
</feature>
<dbReference type="SUPFAM" id="SSF57701">
    <property type="entry name" value="Zn2/Cys6 DNA-binding domain"/>
    <property type="match status" value="1"/>
</dbReference>
<feature type="domain" description="Zn(2)-C6 fungal-type" evidence="8">
    <location>
        <begin position="22"/>
        <end position="50"/>
    </location>
</feature>
<evidence type="ECO:0000256" key="7">
    <source>
        <dbReference type="SAM" id="MobiDB-lite"/>
    </source>
</evidence>
<dbReference type="PANTHER" id="PTHR36206:SF12">
    <property type="entry name" value="ASPERCRYPTIN BIOSYNTHESIS CLUSTER-SPECIFIC TRANSCRIPTION REGULATOR ATNN-RELATED"/>
    <property type="match status" value="1"/>
</dbReference>
<dbReference type="PROSITE" id="PS00463">
    <property type="entry name" value="ZN2_CY6_FUNGAL_1"/>
    <property type="match status" value="1"/>
</dbReference>
<sequence length="853" mass="95355">MTDSSLNPQKRVRSGGRKVRTGCVTCKIRRVKCDEAKPACQRCTSTGRKCDGYAIIPPKAPKREHTPGDFSENGSSKCVTILPRQLFASLGSADERRSMEFFHKRMAPKLSGYFDGLFWNRLLLQLSQNEPAIRHAIMAISSMYERFESSADQDLLLPAAEDRFALMSYTKAINLLSRRLSGDSQSVHVPLVACILFICLEFLRRDIDAAMTHMHSGFAILRARTNRISQNKGRPTKDENDVEETMLSMFARLRILSGLFGRPAPPMKVYEGPLQEVSDSPLNINSFSEARTTLITRMAPCLVFVRICSQARYESTISSEYHVKQASLKTSLTEWKSSFEKWYAERKSNSKEDQLAANFLRLHYGITEIWVKLCLCPNETAFDDYTDDFQEMVDLASTLTNAPLAIPEEFRSHFSFEMGAVPALYFVAVKCRHPVIRRRAIGLLLSSPRREGLWDAYRAGRVAERVMLREEVGLKTGRGYLQAYMKGKQFKRKTSTPNTQPRSTSTSRTVPYITKTMDLEAESALNLQRMLAEEYQTSTAYDSSDPKGLTSLAQSSLKSVTESPTQSRIHETSELSQNNVVGISGMPMQLHWDQVIEDVQFPSEITPVDDPNFDNNLPLNDADLAPCWDQEATQISTSELPTSDPGPLPWPAEEFRIHHTSYAEDGFVAPHPSENTSTFSATDLQDIPSAHMPSPTHDFFTPPSATTTTATTSSTFATTTSTTSAIPLDPSSSTTNNPNLHLSNSPGVLSIDPFGGPSTSALAFYDDLAADAFAHGLDPDDYLTPADRLPREQQRIHDIMPTKMPGELQRIHDARIANEVAAPFKRSVQPVTFRWKPNGLDGEWQVWGETIRL</sequence>
<dbReference type="GO" id="GO:0000981">
    <property type="term" value="F:DNA-binding transcription factor activity, RNA polymerase II-specific"/>
    <property type="evidence" value="ECO:0007669"/>
    <property type="project" value="InterPro"/>
</dbReference>
<keyword evidence="6" id="KW-0539">Nucleus</keyword>
<organism evidence="9 10">
    <name type="scientific">Viridothelium virens</name>
    <name type="common">Speckled blister lichen</name>
    <name type="synonym">Trypethelium virens</name>
    <dbReference type="NCBI Taxonomy" id="1048519"/>
    <lineage>
        <taxon>Eukaryota</taxon>
        <taxon>Fungi</taxon>
        <taxon>Dikarya</taxon>
        <taxon>Ascomycota</taxon>
        <taxon>Pezizomycotina</taxon>
        <taxon>Dothideomycetes</taxon>
        <taxon>Dothideomycetes incertae sedis</taxon>
        <taxon>Trypetheliales</taxon>
        <taxon>Trypetheliaceae</taxon>
        <taxon>Viridothelium</taxon>
    </lineage>
</organism>
<keyword evidence="4" id="KW-0238">DNA-binding</keyword>
<evidence type="ECO:0000313" key="10">
    <source>
        <dbReference type="Proteomes" id="UP000800092"/>
    </source>
</evidence>
<keyword evidence="3" id="KW-0805">Transcription regulation</keyword>
<dbReference type="GO" id="GO:0008270">
    <property type="term" value="F:zinc ion binding"/>
    <property type="evidence" value="ECO:0007669"/>
    <property type="project" value="InterPro"/>
</dbReference>
<proteinExistence type="predicted"/>
<dbReference type="InterPro" id="IPR052360">
    <property type="entry name" value="Transcr_Regulatory_Proteins"/>
</dbReference>
<dbReference type="InterPro" id="IPR036864">
    <property type="entry name" value="Zn2-C6_fun-type_DNA-bd_sf"/>
</dbReference>
<dbReference type="AlphaFoldDB" id="A0A6A6H4I7"/>
<dbReference type="CDD" id="cd12148">
    <property type="entry name" value="fungal_TF_MHR"/>
    <property type="match status" value="1"/>
</dbReference>
<name>A0A6A6H4I7_VIRVR</name>
<keyword evidence="1" id="KW-0479">Metal-binding</keyword>
<dbReference type="InterPro" id="IPR001138">
    <property type="entry name" value="Zn2Cys6_DnaBD"/>
</dbReference>
<feature type="region of interest" description="Disordered" evidence="7">
    <location>
        <begin position="488"/>
        <end position="510"/>
    </location>
</feature>
<reference evidence="9" key="1">
    <citation type="journal article" date="2020" name="Stud. Mycol.">
        <title>101 Dothideomycetes genomes: a test case for predicting lifestyles and emergence of pathogens.</title>
        <authorList>
            <person name="Haridas S."/>
            <person name="Albert R."/>
            <person name="Binder M."/>
            <person name="Bloem J."/>
            <person name="Labutti K."/>
            <person name="Salamov A."/>
            <person name="Andreopoulos B."/>
            <person name="Baker S."/>
            <person name="Barry K."/>
            <person name="Bills G."/>
            <person name="Bluhm B."/>
            <person name="Cannon C."/>
            <person name="Castanera R."/>
            <person name="Culley D."/>
            <person name="Daum C."/>
            <person name="Ezra D."/>
            <person name="Gonzalez J."/>
            <person name="Henrissat B."/>
            <person name="Kuo A."/>
            <person name="Liang C."/>
            <person name="Lipzen A."/>
            <person name="Lutzoni F."/>
            <person name="Magnuson J."/>
            <person name="Mondo S."/>
            <person name="Nolan M."/>
            <person name="Ohm R."/>
            <person name="Pangilinan J."/>
            <person name="Park H.-J."/>
            <person name="Ramirez L."/>
            <person name="Alfaro M."/>
            <person name="Sun H."/>
            <person name="Tritt A."/>
            <person name="Yoshinaga Y."/>
            <person name="Zwiers L.-H."/>
            <person name="Turgeon B."/>
            <person name="Goodwin S."/>
            <person name="Spatafora J."/>
            <person name="Crous P."/>
            <person name="Grigoriev I."/>
        </authorList>
    </citation>
    <scope>NUCLEOTIDE SEQUENCE</scope>
    <source>
        <strain evidence="9">Tuck. ex Michener</strain>
    </source>
</reference>
<dbReference type="Pfam" id="PF00172">
    <property type="entry name" value="Zn_clus"/>
    <property type="match status" value="1"/>
</dbReference>
<dbReference type="GO" id="GO:0003677">
    <property type="term" value="F:DNA binding"/>
    <property type="evidence" value="ECO:0007669"/>
    <property type="project" value="UniProtKB-KW"/>
</dbReference>
<dbReference type="PANTHER" id="PTHR36206">
    <property type="entry name" value="ASPERCRYPTIN BIOSYNTHESIS CLUSTER-SPECIFIC TRANSCRIPTION REGULATOR ATNN-RELATED"/>
    <property type="match status" value="1"/>
</dbReference>
<keyword evidence="2" id="KW-0862">Zinc</keyword>
<feature type="compositionally biased region" description="Polar residues" evidence="7">
    <location>
        <begin position="551"/>
        <end position="567"/>
    </location>
</feature>
<keyword evidence="10" id="KW-1185">Reference proteome</keyword>
<evidence type="ECO:0000256" key="6">
    <source>
        <dbReference type="ARBA" id="ARBA00023242"/>
    </source>
</evidence>
<dbReference type="InterPro" id="IPR021858">
    <property type="entry name" value="Fun_TF"/>
</dbReference>
<feature type="region of interest" description="Disordered" evidence="7">
    <location>
        <begin position="685"/>
        <end position="740"/>
    </location>
</feature>
<accession>A0A6A6H4I7</accession>
<evidence type="ECO:0000256" key="5">
    <source>
        <dbReference type="ARBA" id="ARBA00023163"/>
    </source>
</evidence>
<dbReference type="Gene3D" id="4.10.240.10">
    <property type="entry name" value="Zn(2)-C6 fungal-type DNA-binding domain"/>
    <property type="match status" value="1"/>
</dbReference>
<gene>
    <name evidence="9" type="ORF">EV356DRAFT_534329</name>
</gene>
<feature type="compositionally biased region" description="Low complexity" evidence="7">
    <location>
        <begin position="699"/>
        <end position="725"/>
    </location>
</feature>
<evidence type="ECO:0000256" key="2">
    <source>
        <dbReference type="ARBA" id="ARBA00022833"/>
    </source>
</evidence>